<comment type="caution">
    <text evidence="1">The sequence shown here is derived from an EMBL/GenBank/DDBJ whole genome shotgun (WGS) entry which is preliminary data.</text>
</comment>
<organism evidence="1 2">
    <name type="scientific">Candidatus Afipia apatlaquensis</name>
    <dbReference type="NCBI Taxonomy" id="2712852"/>
    <lineage>
        <taxon>Bacteria</taxon>
        <taxon>Pseudomonadati</taxon>
        <taxon>Pseudomonadota</taxon>
        <taxon>Alphaproteobacteria</taxon>
        <taxon>Hyphomicrobiales</taxon>
        <taxon>Nitrobacteraceae</taxon>
        <taxon>Afipia</taxon>
    </lineage>
</organism>
<protein>
    <submittedName>
        <fullName evidence="1">Rieske (2Fe-2S) protein</fullName>
    </submittedName>
</protein>
<accession>A0A7C9VRB5</accession>
<proteinExistence type="predicted"/>
<feature type="non-terminal residue" evidence="1">
    <location>
        <position position="1"/>
    </location>
</feature>
<dbReference type="AlphaFoldDB" id="A0A7C9VRB5"/>
<dbReference type="Gene3D" id="3.90.380.10">
    <property type="entry name" value="Naphthalene 1,2-dioxygenase Alpha Subunit, Chain A, domain 1"/>
    <property type="match status" value="1"/>
</dbReference>
<gene>
    <name evidence="1" type="ORF">G4V63_24620</name>
</gene>
<evidence type="ECO:0000313" key="2">
    <source>
        <dbReference type="Proteomes" id="UP000480266"/>
    </source>
</evidence>
<evidence type="ECO:0000313" key="1">
    <source>
        <dbReference type="EMBL" id="NGX98274.1"/>
    </source>
</evidence>
<dbReference type="EMBL" id="JAAMRR010001252">
    <property type="protein sequence ID" value="NGX98274.1"/>
    <property type="molecule type" value="Genomic_DNA"/>
</dbReference>
<dbReference type="SUPFAM" id="SSF55961">
    <property type="entry name" value="Bet v1-like"/>
    <property type="match status" value="1"/>
</dbReference>
<name>A0A7C9VRB5_9BRAD</name>
<keyword evidence="2" id="KW-1185">Reference proteome</keyword>
<sequence>LKWTYFGFEDDTPEQRKTRMKQSNLVGPGGYVSMEDGCIGGFVQRGTTGSPDEQAVLAMGGYSTDSSDDRITEAAIRGFWREYRARMDV</sequence>
<dbReference type="Proteomes" id="UP000480266">
    <property type="component" value="Unassembled WGS sequence"/>
</dbReference>
<reference evidence="1" key="1">
    <citation type="submission" date="2020-02" db="EMBL/GenBank/DDBJ databases">
        <title>Draft genome sequence of Candidatus Afipia apatlaquensis IBT-C3, a potential strain for decolorization of textile dyes.</title>
        <authorList>
            <person name="Sanchez-Reyes A."/>
            <person name="Breton-Deval L."/>
            <person name="Mangelson H."/>
            <person name="Sanchez-Flores A."/>
        </authorList>
    </citation>
    <scope>NUCLEOTIDE SEQUENCE [LARGE SCALE GENOMIC DNA]</scope>
    <source>
        <strain evidence="1">IBT-C3</strain>
    </source>
</reference>